<feature type="transmembrane region" description="Helical" evidence="10">
    <location>
        <begin position="192"/>
        <end position="214"/>
    </location>
</feature>
<sequence>MAAESAAGAHGVVQVLQPAIMLLGLGILSALASKALRLSPIVGYILVGAAIAAAGFASAFRGPIVSALAEAGVMFLLFNLGMHFSLSRILEEAGNIFGFGALQMLVAGGGFSGLAVLAGLPLPAALITGFALGLSSTAVVIGIIRERDQEDCPVGRAAQSILIFQDIAAIALLVVAGALAAGAGGGAALAPALAMAAVKAVVAFMAALLFARYLTEPLFRLISRTALGEVYTATALFLALAAGWATGLAGLSLTLGAFLGGVALAESRYRVLVQTEIEAFRGLFLGFFFMTVGLSLDIPLLARSWPLVIAAALLLTALKCALNIIAGRLNRWSVPGSVQLGFLLGQGSEFALVIFAIPAVAALLGAQTVGVLVAAIALSLALTPAVSNLGRNLAGKLRRGPADRKLPGDDAPVIIVGLAETGRALADALTEVGIDYLALEPDRDRFETAVADGYQVHYATSGDPRSWDVLSLTRRRAIALTTPRVERVLELSPLVQERLPGLARFVALDGAEHHDMIRENGALPVDISGETGHGALIAAVLDALGANDDKEDFDAKAA</sequence>
<keyword evidence="2" id="KW-0813">Transport</keyword>
<evidence type="ECO:0000313" key="14">
    <source>
        <dbReference type="Proteomes" id="UP000011717"/>
    </source>
</evidence>
<keyword evidence="4" id="KW-0633">Potassium transport</keyword>
<dbReference type="Proteomes" id="UP000011717">
    <property type="component" value="Unassembled WGS sequence"/>
</dbReference>
<evidence type="ECO:0000256" key="2">
    <source>
        <dbReference type="ARBA" id="ARBA00022448"/>
    </source>
</evidence>
<organism evidence="13 14">
    <name type="scientific">Pacificimonas flava</name>
    <dbReference type="NCBI Taxonomy" id="1234595"/>
    <lineage>
        <taxon>Bacteria</taxon>
        <taxon>Pseudomonadati</taxon>
        <taxon>Pseudomonadota</taxon>
        <taxon>Alphaproteobacteria</taxon>
        <taxon>Sphingomonadales</taxon>
        <taxon>Sphingosinicellaceae</taxon>
        <taxon>Pacificimonas</taxon>
    </lineage>
</organism>
<feature type="transmembrane region" description="Helical" evidence="10">
    <location>
        <begin position="283"/>
        <end position="301"/>
    </location>
</feature>
<feature type="domain" description="RCK N-terminal" evidence="12">
    <location>
        <begin position="413"/>
        <end position="522"/>
    </location>
</feature>
<dbReference type="InterPro" id="IPR038770">
    <property type="entry name" value="Na+/solute_symporter_sf"/>
</dbReference>
<dbReference type="GO" id="GO:0006813">
    <property type="term" value="P:potassium ion transport"/>
    <property type="evidence" value="ECO:0007669"/>
    <property type="project" value="UniProtKB-KW"/>
</dbReference>
<evidence type="ECO:0000313" key="13">
    <source>
        <dbReference type="EMBL" id="EMD83710.1"/>
    </source>
</evidence>
<feature type="transmembrane region" description="Helical" evidence="10">
    <location>
        <begin position="157"/>
        <end position="180"/>
    </location>
</feature>
<feature type="domain" description="Cation/H+ exchanger transmembrane" evidence="11">
    <location>
        <begin position="28"/>
        <end position="385"/>
    </location>
</feature>
<dbReference type="RefSeq" id="WP_008600161.1">
    <property type="nucleotide sequence ID" value="NZ_AMRV01000002.1"/>
</dbReference>
<feature type="transmembrane region" description="Helical" evidence="10">
    <location>
        <begin position="338"/>
        <end position="363"/>
    </location>
</feature>
<keyword evidence="8" id="KW-0406">Ion transport</keyword>
<keyword evidence="6" id="KW-0630">Potassium</keyword>
<keyword evidence="9 10" id="KW-0472">Membrane</keyword>
<comment type="subcellular location">
    <subcellularLocation>
        <location evidence="1">Membrane</location>
        <topology evidence="1">Multi-pass membrane protein</topology>
    </subcellularLocation>
</comment>
<evidence type="ECO:0000259" key="11">
    <source>
        <dbReference type="Pfam" id="PF00999"/>
    </source>
</evidence>
<proteinExistence type="predicted"/>
<evidence type="ECO:0000256" key="3">
    <source>
        <dbReference type="ARBA" id="ARBA00022449"/>
    </source>
</evidence>
<comment type="caution">
    <text evidence="13">The sequence shown here is derived from an EMBL/GenBank/DDBJ whole genome shotgun (WGS) entry which is preliminary data.</text>
</comment>
<gene>
    <name evidence="13" type="ORF">C725_0682</name>
</gene>
<keyword evidence="5 10" id="KW-0812">Transmembrane</keyword>
<dbReference type="Pfam" id="PF00999">
    <property type="entry name" value="Na_H_Exchanger"/>
    <property type="match status" value="1"/>
</dbReference>
<feature type="transmembrane region" description="Helical" evidence="10">
    <location>
        <begin position="96"/>
        <end position="118"/>
    </location>
</feature>
<dbReference type="InterPro" id="IPR006153">
    <property type="entry name" value="Cation/H_exchanger_TM"/>
</dbReference>
<evidence type="ECO:0000256" key="8">
    <source>
        <dbReference type="ARBA" id="ARBA00023065"/>
    </source>
</evidence>
<feature type="transmembrane region" description="Helical" evidence="10">
    <location>
        <begin position="226"/>
        <end position="245"/>
    </location>
</feature>
<reference evidence="13 14" key="1">
    <citation type="journal article" date="2013" name="Genome Announc.">
        <title>Draft Genome Sequence of Strain JLT2015T, Belonging to the Family Sphingomonadaceae of the Alphaproteobacteria.</title>
        <authorList>
            <person name="Tang K."/>
            <person name="Liu K."/>
            <person name="Li S."/>
            <person name="Jiao N."/>
        </authorList>
    </citation>
    <scope>NUCLEOTIDE SEQUENCE [LARGE SCALE GENOMIC DNA]</scope>
    <source>
        <strain evidence="13 14">JLT2015</strain>
    </source>
</reference>
<evidence type="ECO:0000256" key="1">
    <source>
        <dbReference type="ARBA" id="ARBA00004141"/>
    </source>
</evidence>
<evidence type="ECO:0000256" key="5">
    <source>
        <dbReference type="ARBA" id="ARBA00022692"/>
    </source>
</evidence>
<dbReference type="Gene3D" id="1.20.1530.20">
    <property type="match status" value="1"/>
</dbReference>
<dbReference type="InterPro" id="IPR036291">
    <property type="entry name" value="NAD(P)-bd_dom_sf"/>
</dbReference>
<dbReference type="SUPFAM" id="SSF51735">
    <property type="entry name" value="NAD(P)-binding Rossmann-fold domains"/>
    <property type="match status" value="1"/>
</dbReference>
<keyword evidence="14" id="KW-1185">Reference proteome</keyword>
<dbReference type="PANTHER" id="PTHR46157">
    <property type="entry name" value="K(+) EFFLUX ANTIPORTER 3, CHLOROPLASTIC"/>
    <property type="match status" value="1"/>
</dbReference>
<dbReference type="GO" id="GO:0015297">
    <property type="term" value="F:antiporter activity"/>
    <property type="evidence" value="ECO:0007669"/>
    <property type="project" value="UniProtKB-KW"/>
</dbReference>
<dbReference type="InterPro" id="IPR003148">
    <property type="entry name" value="RCK_N"/>
</dbReference>
<keyword evidence="7 10" id="KW-1133">Transmembrane helix</keyword>
<dbReference type="PANTHER" id="PTHR46157:SF4">
    <property type="entry name" value="K(+) EFFLUX ANTIPORTER 3, CHLOROPLASTIC"/>
    <property type="match status" value="1"/>
</dbReference>
<evidence type="ECO:0000256" key="4">
    <source>
        <dbReference type="ARBA" id="ARBA00022538"/>
    </source>
</evidence>
<feature type="transmembrane region" description="Helical" evidence="10">
    <location>
        <begin position="12"/>
        <end position="31"/>
    </location>
</feature>
<dbReference type="Pfam" id="PF02254">
    <property type="entry name" value="TrkA_N"/>
    <property type="match status" value="1"/>
</dbReference>
<feature type="transmembrane region" description="Helical" evidence="10">
    <location>
        <begin position="64"/>
        <end position="84"/>
    </location>
</feature>
<dbReference type="PATRIC" id="fig|1234595.3.peg.681"/>
<evidence type="ECO:0000259" key="12">
    <source>
        <dbReference type="Pfam" id="PF02254"/>
    </source>
</evidence>
<feature type="transmembrane region" description="Helical" evidence="10">
    <location>
        <begin position="369"/>
        <end position="389"/>
    </location>
</feature>
<keyword evidence="3" id="KW-0050">Antiport</keyword>
<evidence type="ECO:0000256" key="9">
    <source>
        <dbReference type="ARBA" id="ARBA00023136"/>
    </source>
</evidence>
<feature type="transmembrane region" description="Helical" evidence="10">
    <location>
        <begin position="307"/>
        <end position="326"/>
    </location>
</feature>
<dbReference type="Gene3D" id="3.40.50.720">
    <property type="entry name" value="NAD(P)-binding Rossmann-like Domain"/>
    <property type="match status" value="1"/>
</dbReference>
<dbReference type="AlphaFoldDB" id="M2SEC6"/>
<feature type="transmembrane region" description="Helical" evidence="10">
    <location>
        <begin position="124"/>
        <end position="145"/>
    </location>
</feature>
<evidence type="ECO:0000256" key="6">
    <source>
        <dbReference type="ARBA" id="ARBA00022958"/>
    </source>
</evidence>
<dbReference type="GO" id="GO:0005886">
    <property type="term" value="C:plasma membrane"/>
    <property type="evidence" value="ECO:0007669"/>
    <property type="project" value="TreeGrafter"/>
</dbReference>
<dbReference type="OrthoDB" id="9781411at2"/>
<accession>M2SEC6</accession>
<dbReference type="EMBL" id="AMRV01000002">
    <property type="protein sequence ID" value="EMD83710.1"/>
    <property type="molecule type" value="Genomic_DNA"/>
</dbReference>
<protein>
    <submittedName>
        <fullName evidence="13">Putative Glutathione-regulated potassium-efflux system protein KefB</fullName>
    </submittedName>
</protein>
<feature type="transmembrane region" description="Helical" evidence="10">
    <location>
        <begin position="38"/>
        <end position="58"/>
    </location>
</feature>
<feature type="transmembrane region" description="Helical" evidence="10">
    <location>
        <begin position="251"/>
        <end position="271"/>
    </location>
</feature>
<evidence type="ECO:0000256" key="7">
    <source>
        <dbReference type="ARBA" id="ARBA00022989"/>
    </source>
</evidence>
<dbReference type="GO" id="GO:1902600">
    <property type="term" value="P:proton transmembrane transport"/>
    <property type="evidence" value="ECO:0007669"/>
    <property type="project" value="InterPro"/>
</dbReference>
<evidence type="ECO:0000256" key="10">
    <source>
        <dbReference type="SAM" id="Phobius"/>
    </source>
</evidence>
<name>M2SEC6_9SPHN</name>